<dbReference type="AlphaFoldDB" id="A0A430K0V1"/>
<dbReference type="Proteomes" id="UP000267585">
    <property type="component" value="Unassembled WGS sequence"/>
</dbReference>
<comment type="similarity">
    <text evidence="1">Belongs to the IMPACT family.</text>
</comment>
<dbReference type="InterPro" id="IPR023582">
    <property type="entry name" value="Impact"/>
</dbReference>
<sequence length="204" mass="23023">MMESDTYKTLAAPSEETLLKERKSKFYGYAFPIKDVKEVKPIIEELRKLHHTANHVCYAWQLGPSGEQYRANDDGEPNNSAGMPIYGQIQAFEVTNVLVAVARIFGGTKLGVGGLISAYRTAAQMALEASNIVEKTLKQGYRLSFDYSEMDKVMRTIKQHQLEITSQKMEMDCVLDISVRKKDAQVTEDVFSAMYPVKIKKLDI</sequence>
<dbReference type="RefSeq" id="WP_126163371.1">
    <property type="nucleotide sequence ID" value="NZ_RQPJ01000019.1"/>
</dbReference>
<organism evidence="3 4">
    <name type="scientific">Arenibacter aquaticus</name>
    <dbReference type="NCBI Taxonomy" id="2489054"/>
    <lineage>
        <taxon>Bacteria</taxon>
        <taxon>Pseudomonadati</taxon>
        <taxon>Bacteroidota</taxon>
        <taxon>Flavobacteriia</taxon>
        <taxon>Flavobacteriales</taxon>
        <taxon>Flavobacteriaceae</taxon>
        <taxon>Arenibacter</taxon>
    </lineage>
</organism>
<dbReference type="InterPro" id="IPR020568">
    <property type="entry name" value="Ribosomal_Su5_D2-typ_SF"/>
</dbReference>
<dbReference type="SUPFAM" id="SSF54211">
    <property type="entry name" value="Ribosomal protein S5 domain 2-like"/>
    <property type="match status" value="1"/>
</dbReference>
<dbReference type="GO" id="GO:0005737">
    <property type="term" value="C:cytoplasm"/>
    <property type="evidence" value="ECO:0007669"/>
    <property type="project" value="TreeGrafter"/>
</dbReference>
<proteinExistence type="inferred from homology"/>
<dbReference type="InterPro" id="IPR001498">
    <property type="entry name" value="Impact_N"/>
</dbReference>
<dbReference type="Gene3D" id="3.30.230.30">
    <property type="entry name" value="Impact, N-terminal domain"/>
    <property type="match status" value="1"/>
</dbReference>
<dbReference type="InterPro" id="IPR036956">
    <property type="entry name" value="Impact_N_sf"/>
</dbReference>
<evidence type="ECO:0000313" key="3">
    <source>
        <dbReference type="EMBL" id="RTE52548.1"/>
    </source>
</evidence>
<comment type="caution">
    <text evidence="3">The sequence shown here is derived from an EMBL/GenBank/DDBJ whole genome shotgun (WGS) entry which is preliminary data.</text>
</comment>
<name>A0A430K0V1_9FLAO</name>
<feature type="domain" description="Impact N-terminal" evidence="2">
    <location>
        <begin position="22"/>
        <end position="127"/>
    </location>
</feature>
<dbReference type="GO" id="GO:0006446">
    <property type="term" value="P:regulation of translational initiation"/>
    <property type="evidence" value="ECO:0007669"/>
    <property type="project" value="TreeGrafter"/>
</dbReference>
<dbReference type="PANTHER" id="PTHR16301">
    <property type="entry name" value="IMPACT-RELATED"/>
    <property type="match status" value="1"/>
</dbReference>
<evidence type="ECO:0000313" key="4">
    <source>
        <dbReference type="Proteomes" id="UP000267585"/>
    </source>
</evidence>
<gene>
    <name evidence="3" type="ORF">EHW67_15885</name>
</gene>
<keyword evidence="4" id="KW-1185">Reference proteome</keyword>
<dbReference type="Pfam" id="PF01205">
    <property type="entry name" value="Impact_N"/>
    <property type="match status" value="1"/>
</dbReference>
<dbReference type="EMBL" id="RQPJ01000019">
    <property type="protein sequence ID" value="RTE52548.1"/>
    <property type="molecule type" value="Genomic_DNA"/>
</dbReference>
<dbReference type="OrthoDB" id="9813771at2"/>
<reference evidence="3 4" key="1">
    <citation type="submission" date="2018-11" db="EMBL/GenBank/DDBJ databases">
        <title>Arenibacter aquaticus sp.nov., a marine bacterium isolated from surface seawater in the South China Sea.</title>
        <authorList>
            <person name="Guo J."/>
            <person name="Sun J."/>
        </authorList>
    </citation>
    <scope>NUCLEOTIDE SEQUENCE [LARGE SCALE GENOMIC DNA]</scope>
    <source>
        <strain evidence="3 4">GUO666</strain>
    </source>
</reference>
<evidence type="ECO:0000256" key="1">
    <source>
        <dbReference type="ARBA" id="ARBA00007665"/>
    </source>
</evidence>
<evidence type="ECO:0000259" key="2">
    <source>
        <dbReference type="Pfam" id="PF01205"/>
    </source>
</evidence>
<protein>
    <submittedName>
        <fullName evidence="3">YigZ family protein</fullName>
    </submittedName>
</protein>
<dbReference type="PANTHER" id="PTHR16301:SF20">
    <property type="entry name" value="IMPACT FAMILY MEMBER YIGZ"/>
    <property type="match status" value="1"/>
</dbReference>
<accession>A0A430K0V1</accession>